<evidence type="ECO:0000313" key="3">
    <source>
        <dbReference type="Proteomes" id="UP000663846"/>
    </source>
</evidence>
<gene>
    <name evidence="2" type="ORF">RDB_LOCUS161749</name>
</gene>
<feature type="compositionally biased region" description="Basic and acidic residues" evidence="1">
    <location>
        <begin position="69"/>
        <end position="79"/>
    </location>
</feature>
<feature type="compositionally biased region" description="Acidic residues" evidence="1">
    <location>
        <begin position="87"/>
        <end position="97"/>
    </location>
</feature>
<comment type="caution">
    <text evidence="2">The sequence shown here is derived from an EMBL/GenBank/DDBJ whole genome shotgun (WGS) entry which is preliminary data.</text>
</comment>
<reference evidence="2" key="1">
    <citation type="submission" date="2021-01" db="EMBL/GenBank/DDBJ databases">
        <authorList>
            <person name="Kaushik A."/>
        </authorList>
    </citation>
    <scope>NUCLEOTIDE SEQUENCE</scope>
    <source>
        <strain evidence="2">AG1-1C</strain>
    </source>
</reference>
<organism evidence="2 3">
    <name type="scientific">Rhizoctonia solani</name>
    <dbReference type="NCBI Taxonomy" id="456999"/>
    <lineage>
        <taxon>Eukaryota</taxon>
        <taxon>Fungi</taxon>
        <taxon>Dikarya</taxon>
        <taxon>Basidiomycota</taxon>
        <taxon>Agaricomycotina</taxon>
        <taxon>Agaricomycetes</taxon>
        <taxon>Cantharellales</taxon>
        <taxon>Ceratobasidiaceae</taxon>
        <taxon>Rhizoctonia</taxon>
    </lineage>
</organism>
<feature type="region of interest" description="Disordered" evidence="1">
    <location>
        <begin position="60"/>
        <end position="97"/>
    </location>
</feature>
<dbReference type="Proteomes" id="UP000663846">
    <property type="component" value="Unassembled WGS sequence"/>
</dbReference>
<evidence type="ECO:0000313" key="2">
    <source>
        <dbReference type="EMBL" id="CAE6462367.1"/>
    </source>
</evidence>
<evidence type="ECO:0000256" key="1">
    <source>
        <dbReference type="SAM" id="MobiDB-lite"/>
    </source>
</evidence>
<protein>
    <submittedName>
        <fullName evidence="2">Uncharacterized protein</fullName>
    </submittedName>
</protein>
<proteinExistence type="predicted"/>
<name>A0A8H3BNN1_9AGAM</name>
<sequence length="131" mass="14944">MTSIALNDPLVGDWEYYYVNRFANRDMFMRYFGPVIAHIVGDTDNTESYLEYEYSELDNGASPVGVSDEPLHINDRNAERNSGNGDFNDEDESEHDMEDNTFLIQESPDMRATGNQVGDMCINNKEIAPFK</sequence>
<accession>A0A8H3BNN1</accession>
<dbReference type="AlphaFoldDB" id="A0A8H3BNN1"/>
<dbReference type="EMBL" id="CAJMWS010000769">
    <property type="protein sequence ID" value="CAE6462367.1"/>
    <property type="molecule type" value="Genomic_DNA"/>
</dbReference>